<dbReference type="InterPro" id="IPR005467">
    <property type="entry name" value="His_kinase_dom"/>
</dbReference>
<evidence type="ECO:0000259" key="13">
    <source>
        <dbReference type="PROSITE" id="PS50109"/>
    </source>
</evidence>
<keyword evidence="8 15" id="KW-0418">Kinase</keyword>
<keyword evidence="9" id="KW-0067">ATP-binding</keyword>
<dbReference type="PROSITE" id="PS50885">
    <property type="entry name" value="HAMP"/>
    <property type="match status" value="1"/>
</dbReference>
<evidence type="ECO:0000256" key="10">
    <source>
        <dbReference type="ARBA" id="ARBA00023012"/>
    </source>
</evidence>
<dbReference type="InterPro" id="IPR050640">
    <property type="entry name" value="Bact_2-comp_sensor_kinase"/>
</dbReference>
<feature type="domain" description="HAMP" evidence="14">
    <location>
        <begin position="307"/>
        <end position="359"/>
    </location>
</feature>
<gene>
    <name evidence="15" type="ORF">H7B90_22120</name>
</gene>
<dbReference type="Pfam" id="PF06580">
    <property type="entry name" value="His_kinase"/>
    <property type="match status" value="1"/>
</dbReference>
<dbReference type="InterPro" id="IPR010559">
    <property type="entry name" value="Sig_transdc_His_kin_internal"/>
</dbReference>
<evidence type="ECO:0000256" key="5">
    <source>
        <dbReference type="ARBA" id="ARBA00022553"/>
    </source>
</evidence>
<evidence type="ECO:0000256" key="12">
    <source>
        <dbReference type="SAM" id="Phobius"/>
    </source>
</evidence>
<dbReference type="InterPro" id="IPR003660">
    <property type="entry name" value="HAMP_dom"/>
</dbReference>
<dbReference type="GO" id="GO:0000155">
    <property type="term" value="F:phosphorelay sensor kinase activity"/>
    <property type="evidence" value="ECO:0007669"/>
    <property type="project" value="InterPro"/>
</dbReference>
<comment type="subcellular location">
    <subcellularLocation>
        <location evidence="2">Cell membrane</location>
        <topology evidence="2">Multi-pass membrane protein</topology>
    </subcellularLocation>
</comment>
<dbReference type="GO" id="GO:0005886">
    <property type="term" value="C:plasma membrane"/>
    <property type="evidence" value="ECO:0007669"/>
    <property type="project" value="UniProtKB-SubCell"/>
</dbReference>
<proteinExistence type="predicted"/>
<dbReference type="SUPFAM" id="SSF158472">
    <property type="entry name" value="HAMP domain-like"/>
    <property type="match status" value="1"/>
</dbReference>
<evidence type="ECO:0000256" key="7">
    <source>
        <dbReference type="ARBA" id="ARBA00022741"/>
    </source>
</evidence>
<dbReference type="CDD" id="cd06225">
    <property type="entry name" value="HAMP"/>
    <property type="match status" value="1"/>
</dbReference>
<organism evidence="15 16">
    <name type="scientific">Cohnella xylanilytica</name>
    <dbReference type="NCBI Taxonomy" id="557555"/>
    <lineage>
        <taxon>Bacteria</taxon>
        <taxon>Bacillati</taxon>
        <taxon>Bacillota</taxon>
        <taxon>Bacilli</taxon>
        <taxon>Bacillales</taxon>
        <taxon>Paenibacillaceae</taxon>
        <taxon>Cohnella</taxon>
    </lineage>
</organism>
<evidence type="ECO:0000259" key="14">
    <source>
        <dbReference type="PROSITE" id="PS50885"/>
    </source>
</evidence>
<dbReference type="AlphaFoldDB" id="A0A841U754"/>
<feature type="transmembrane region" description="Helical" evidence="12">
    <location>
        <begin position="290"/>
        <end position="314"/>
    </location>
</feature>
<dbReference type="EMBL" id="JACJVR010000085">
    <property type="protein sequence ID" value="MBB6694103.1"/>
    <property type="molecule type" value="Genomic_DNA"/>
</dbReference>
<keyword evidence="6" id="KW-0808">Transferase</keyword>
<keyword evidence="7" id="KW-0547">Nucleotide-binding</keyword>
<dbReference type="Gene3D" id="6.10.340.10">
    <property type="match status" value="1"/>
</dbReference>
<dbReference type="Pfam" id="PF02518">
    <property type="entry name" value="HATPase_c"/>
    <property type="match status" value="1"/>
</dbReference>
<feature type="domain" description="Histidine kinase" evidence="13">
    <location>
        <begin position="416"/>
        <end position="579"/>
    </location>
</feature>
<dbReference type="EC" id="2.7.13.3" evidence="3"/>
<dbReference type="GO" id="GO:0005524">
    <property type="term" value="F:ATP binding"/>
    <property type="evidence" value="ECO:0007669"/>
    <property type="project" value="UniProtKB-KW"/>
</dbReference>
<feature type="transmembrane region" description="Helical" evidence="12">
    <location>
        <begin position="7"/>
        <end position="27"/>
    </location>
</feature>
<reference evidence="15 16" key="1">
    <citation type="submission" date="2020-08" db="EMBL/GenBank/DDBJ databases">
        <title>Cohnella phylogeny.</title>
        <authorList>
            <person name="Dunlap C."/>
        </authorList>
    </citation>
    <scope>NUCLEOTIDE SEQUENCE [LARGE SCALE GENOMIC DNA]</scope>
    <source>
        <strain evidence="15 16">DSM 25239</strain>
    </source>
</reference>
<dbReference type="PANTHER" id="PTHR34220">
    <property type="entry name" value="SENSOR HISTIDINE KINASE YPDA"/>
    <property type="match status" value="1"/>
</dbReference>
<keyword evidence="12" id="KW-1133">Transmembrane helix</keyword>
<evidence type="ECO:0000256" key="11">
    <source>
        <dbReference type="ARBA" id="ARBA00023136"/>
    </source>
</evidence>
<keyword evidence="5" id="KW-0597">Phosphoprotein</keyword>
<sequence length="585" mass="66383">MRFRNKMVLAYILFFIFPFIAVGFFIVREYRQSALDKAIEQSEASVERIKNRTAETLDVAIGLSSRLMLDSQMEEVATTRYRSSSDVVDAYRNYDTFRTYLEFNPEIAGIKLFVQNDTLLNNWEFLPIDAKTTKSFWYRAAIEHSGLVGWYYYPSETRTAGNLLSLVRSVYFQENKSFGVLSIDVNTEYLNSVIRQEHFETLLTDEQGYVVASNRPGTLGKLLRDTGLGSAIEGKPPGVYQMAVDGRDSKVRIDKLQPDKSYMSLNVITIYPIDSIVREANRIDRAGIRIIAVFAALSIVLIYSICTVMTNRLLKFSRQISKVSTGNFNVEFRDEGKDEIGQITRQFNHMVNNVKELMNEVELSHRHAGELERKQNEIKLKMLASQINPHFLYNALESIRMKAHISGEQGISKTVKMLGRLLRRSLEITGEAIAVNEELEMVRAYLEIQKFRHEDRLNYEIDIEPEAGRIVLPPLLIQPLVENAVVHGLERSPGGGTVAVSARVAEGALVVRVEDDGAGMSGERLAYVRRTMRDQEANRIGLHNVQMRLTLTYGEGAGLRIESEEHKGTRIEFRIPVEGSNACTK</sequence>
<dbReference type="RefSeq" id="WP_185138075.1">
    <property type="nucleotide sequence ID" value="NZ_JACJVR010000085.1"/>
</dbReference>
<dbReference type="Pfam" id="PF00672">
    <property type="entry name" value="HAMP"/>
    <property type="match status" value="1"/>
</dbReference>
<keyword evidence="16" id="KW-1185">Reference proteome</keyword>
<dbReference type="Gene3D" id="3.30.565.10">
    <property type="entry name" value="Histidine kinase-like ATPase, C-terminal domain"/>
    <property type="match status" value="1"/>
</dbReference>
<protein>
    <recommendedName>
        <fullName evidence="3">histidine kinase</fullName>
        <ecNumber evidence="3">2.7.13.3</ecNumber>
    </recommendedName>
</protein>
<evidence type="ECO:0000256" key="4">
    <source>
        <dbReference type="ARBA" id="ARBA00022475"/>
    </source>
</evidence>
<name>A0A841U754_9BACL</name>
<evidence type="ECO:0000256" key="3">
    <source>
        <dbReference type="ARBA" id="ARBA00012438"/>
    </source>
</evidence>
<comment type="caution">
    <text evidence="15">The sequence shown here is derived from an EMBL/GenBank/DDBJ whole genome shotgun (WGS) entry which is preliminary data.</text>
</comment>
<evidence type="ECO:0000256" key="2">
    <source>
        <dbReference type="ARBA" id="ARBA00004651"/>
    </source>
</evidence>
<evidence type="ECO:0000256" key="8">
    <source>
        <dbReference type="ARBA" id="ARBA00022777"/>
    </source>
</evidence>
<dbReference type="Proteomes" id="UP000553776">
    <property type="component" value="Unassembled WGS sequence"/>
</dbReference>
<dbReference type="PROSITE" id="PS50109">
    <property type="entry name" value="HIS_KIN"/>
    <property type="match status" value="1"/>
</dbReference>
<dbReference type="PANTHER" id="PTHR34220:SF7">
    <property type="entry name" value="SENSOR HISTIDINE KINASE YPDA"/>
    <property type="match status" value="1"/>
</dbReference>
<evidence type="ECO:0000256" key="6">
    <source>
        <dbReference type="ARBA" id="ARBA00022679"/>
    </source>
</evidence>
<keyword evidence="4" id="KW-1003">Cell membrane</keyword>
<evidence type="ECO:0000256" key="1">
    <source>
        <dbReference type="ARBA" id="ARBA00000085"/>
    </source>
</evidence>
<accession>A0A841U754</accession>
<keyword evidence="10" id="KW-0902">Two-component regulatory system</keyword>
<evidence type="ECO:0000313" key="16">
    <source>
        <dbReference type="Proteomes" id="UP000553776"/>
    </source>
</evidence>
<dbReference type="SMART" id="SM00387">
    <property type="entry name" value="HATPase_c"/>
    <property type="match status" value="1"/>
</dbReference>
<comment type="catalytic activity">
    <reaction evidence="1">
        <text>ATP + protein L-histidine = ADP + protein N-phospho-L-histidine.</text>
        <dbReference type="EC" id="2.7.13.3"/>
    </reaction>
</comment>
<keyword evidence="11 12" id="KW-0472">Membrane</keyword>
<evidence type="ECO:0000313" key="15">
    <source>
        <dbReference type="EMBL" id="MBB6694103.1"/>
    </source>
</evidence>
<dbReference type="SUPFAM" id="SSF55874">
    <property type="entry name" value="ATPase domain of HSP90 chaperone/DNA topoisomerase II/histidine kinase"/>
    <property type="match status" value="1"/>
</dbReference>
<dbReference type="InterPro" id="IPR003594">
    <property type="entry name" value="HATPase_dom"/>
</dbReference>
<dbReference type="InterPro" id="IPR036890">
    <property type="entry name" value="HATPase_C_sf"/>
</dbReference>
<dbReference type="SMART" id="SM00304">
    <property type="entry name" value="HAMP"/>
    <property type="match status" value="1"/>
</dbReference>
<keyword evidence="12" id="KW-0812">Transmembrane</keyword>
<evidence type="ECO:0000256" key="9">
    <source>
        <dbReference type="ARBA" id="ARBA00022840"/>
    </source>
</evidence>